<keyword evidence="3 4" id="KW-0175">Coiled coil</keyword>
<dbReference type="GO" id="GO:1990281">
    <property type="term" value="C:efflux pump complex"/>
    <property type="evidence" value="ECO:0007669"/>
    <property type="project" value="TreeGrafter"/>
</dbReference>
<dbReference type="PANTHER" id="PTHR30469:SF33">
    <property type="entry name" value="SLR1207 PROTEIN"/>
    <property type="match status" value="1"/>
</dbReference>
<proteinExistence type="predicted"/>
<evidence type="ECO:0000259" key="8">
    <source>
        <dbReference type="Pfam" id="PF25990"/>
    </source>
</evidence>
<dbReference type="GO" id="GO:0019898">
    <property type="term" value="C:extrinsic component of membrane"/>
    <property type="evidence" value="ECO:0007669"/>
    <property type="project" value="InterPro"/>
</dbReference>
<dbReference type="Gene3D" id="6.10.140.1990">
    <property type="match status" value="1"/>
</dbReference>
<dbReference type="InterPro" id="IPR058625">
    <property type="entry name" value="MdtA-like_BSH"/>
</dbReference>
<dbReference type="GO" id="GO:0030313">
    <property type="term" value="C:cell envelope"/>
    <property type="evidence" value="ECO:0007669"/>
    <property type="project" value="UniProtKB-SubCell"/>
</dbReference>
<dbReference type="InterPro" id="IPR006143">
    <property type="entry name" value="RND_pump_MFP"/>
</dbReference>
<dbReference type="Pfam" id="PF25876">
    <property type="entry name" value="HH_MFP_RND"/>
    <property type="match status" value="1"/>
</dbReference>
<dbReference type="GO" id="GO:0015562">
    <property type="term" value="F:efflux transmembrane transporter activity"/>
    <property type="evidence" value="ECO:0007669"/>
    <property type="project" value="TreeGrafter"/>
</dbReference>
<reference evidence="9" key="1">
    <citation type="submission" date="2019-08" db="EMBL/GenBank/DDBJ databases">
        <authorList>
            <person name="Kucharzyk K."/>
            <person name="Murdoch R.W."/>
            <person name="Higgins S."/>
            <person name="Loffler F."/>
        </authorList>
    </citation>
    <scope>NUCLEOTIDE SEQUENCE</scope>
</reference>
<evidence type="ECO:0000256" key="1">
    <source>
        <dbReference type="ARBA" id="ARBA00004196"/>
    </source>
</evidence>
<evidence type="ECO:0000259" key="5">
    <source>
        <dbReference type="Pfam" id="PF25876"/>
    </source>
</evidence>
<feature type="domain" description="YknX-like beta-barrel" evidence="8">
    <location>
        <begin position="224"/>
        <end position="285"/>
    </location>
</feature>
<evidence type="ECO:0000313" key="9">
    <source>
        <dbReference type="EMBL" id="MPM24558.1"/>
    </source>
</evidence>
<evidence type="ECO:0000259" key="6">
    <source>
        <dbReference type="Pfam" id="PF25917"/>
    </source>
</evidence>
<dbReference type="Pfam" id="PF25990">
    <property type="entry name" value="Beta-barrel_YknX"/>
    <property type="match status" value="1"/>
</dbReference>
<dbReference type="InterPro" id="IPR058624">
    <property type="entry name" value="MdtA-like_HH"/>
</dbReference>
<dbReference type="GO" id="GO:1990195">
    <property type="term" value="C:macrolide transmembrane transporter complex"/>
    <property type="evidence" value="ECO:0007669"/>
    <property type="project" value="InterPro"/>
</dbReference>
<dbReference type="Gene3D" id="2.40.50.100">
    <property type="match status" value="1"/>
</dbReference>
<feature type="domain" description="Multidrug resistance protein MdtA-like C-terminal permuted SH3" evidence="7">
    <location>
        <begin position="346"/>
        <end position="389"/>
    </location>
</feature>
<feature type="coiled-coil region" evidence="4">
    <location>
        <begin position="99"/>
        <end position="130"/>
    </location>
</feature>
<dbReference type="EMBL" id="VSSQ01004290">
    <property type="protein sequence ID" value="MPM24558.1"/>
    <property type="molecule type" value="Genomic_DNA"/>
</dbReference>
<dbReference type="InterPro" id="IPR030190">
    <property type="entry name" value="MacA_alpha-hairpin_sf"/>
</dbReference>
<protein>
    <submittedName>
        <fullName evidence="9">Macrolide export protein MacA</fullName>
    </submittedName>
</protein>
<organism evidence="9">
    <name type="scientific">bioreactor metagenome</name>
    <dbReference type="NCBI Taxonomy" id="1076179"/>
    <lineage>
        <taxon>unclassified sequences</taxon>
        <taxon>metagenomes</taxon>
        <taxon>ecological metagenomes</taxon>
    </lineage>
</organism>
<dbReference type="Gene3D" id="2.40.30.170">
    <property type="match status" value="1"/>
</dbReference>
<gene>
    <name evidence="9" type="primary">macA_19</name>
    <name evidence="9" type="ORF">SDC9_71041</name>
</gene>
<dbReference type="Pfam" id="PF25967">
    <property type="entry name" value="RND-MFP_C"/>
    <property type="match status" value="1"/>
</dbReference>
<dbReference type="Pfam" id="PF25917">
    <property type="entry name" value="BSH_RND"/>
    <property type="match status" value="1"/>
</dbReference>
<evidence type="ECO:0000256" key="4">
    <source>
        <dbReference type="SAM" id="Coils"/>
    </source>
</evidence>
<dbReference type="PANTHER" id="PTHR30469">
    <property type="entry name" value="MULTIDRUG RESISTANCE PROTEIN MDTA"/>
    <property type="match status" value="1"/>
</dbReference>
<evidence type="ECO:0000256" key="3">
    <source>
        <dbReference type="ARBA" id="ARBA00023054"/>
    </source>
</evidence>
<accession>A0A644Y9F4</accession>
<dbReference type="Gene3D" id="2.40.420.20">
    <property type="match status" value="1"/>
</dbReference>
<comment type="subcellular location">
    <subcellularLocation>
        <location evidence="1">Cell envelope</location>
    </subcellularLocation>
</comment>
<sequence length="417" mass="46113">MFKKSIKWIIAAAVVLVILLAWYGSKKGKAETPVTIETISLRTITEVIPANGKIKPVTEVKISPDVSGEIVELHFKEGDPIKRGDLIIKIKQDVYISMRERAEASLNSVKAQLSQQMAQFEQIRQAYERSKILFGQKAISESEYENAFSQYEVAKAQIEAAEFNVKSATAALKEAQENLVKTVIYAPMDGIISKMSVEKGERVVGTSQMAGTEMLRIANFDNMEVLVDVNENDIIRIKQGDTATIDVDAYPGRKFTGIVTQIANSAKNIGSAIDQVTNFEVKVYVLPESYHDLNLEGKNPFRPGMSASVSVQTNRRENVVAIPLQAITTRTDLMSDSLKNSLGINESREQVFVVKQDNTVEVREITTGIQDLNYIEVVTGLTDGERIVTAPFSAISKNLKPGTTVKHEEKEKPGTIK</sequence>
<dbReference type="GO" id="GO:1990961">
    <property type="term" value="P:xenobiotic detoxification by transmembrane export across the plasma membrane"/>
    <property type="evidence" value="ECO:0007669"/>
    <property type="project" value="InterPro"/>
</dbReference>
<dbReference type="AlphaFoldDB" id="A0A644Y9F4"/>
<dbReference type="InterPro" id="IPR058627">
    <property type="entry name" value="MdtA-like_C"/>
</dbReference>
<evidence type="ECO:0000256" key="2">
    <source>
        <dbReference type="ARBA" id="ARBA00022448"/>
    </source>
</evidence>
<name>A0A644Y9F4_9ZZZZ</name>
<dbReference type="SUPFAM" id="SSF111369">
    <property type="entry name" value="HlyD-like secretion proteins"/>
    <property type="match status" value="1"/>
</dbReference>
<dbReference type="InterPro" id="IPR058636">
    <property type="entry name" value="Beta-barrel_YknX"/>
</dbReference>
<feature type="domain" description="Multidrug resistance protein MdtA-like barrel-sandwich hybrid" evidence="6">
    <location>
        <begin position="59"/>
        <end position="205"/>
    </location>
</feature>
<keyword evidence="2" id="KW-0813">Transport</keyword>
<comment type="caution">
    <text evidence="9">The sequence shown here is derived from an EMBL/GenBank/DDBJ whole genome shotgun (WGS) entry which is preliminary data.</text>
</comment>
<evidence type="ECO:0000259" key="7">
    <source>
        <dbReference type="Pfam" id="PF25967"/>
    </source>
</evidence>
<dbReference type="NCBIfam" id="TIGR01730">
    <property type="entry name" value="RND_mfp"/>
    <property type="match status" value="1"/>
</dbReference>
<feature type="domain" description="Multidrug resistance protein MdtA-like alpha-helical hairpin" evidence="5">
    <location>
        <begin position="106"/>
        <end position="179"/>
    </location>
</feature>